<dbReference type="PANTHER" id="PTHR33841">
    <property type="entry name" value="DNA METHYLTRANSFERASE YEEA-RELATED"/>
    <property type="match status" value="1"/>
</dbReference>
<dbReference type="InterPro" id="IPR002052">
    <property type="entry name" value="DNA_methylase_N6_adenine_CS"/>
</dbReference>
<reference evidence="11" key="1">
    <citation type="submission" date="2023-06" db="EMBL/GenBank/DDBJ databases">
        <title>Uncultivated large filamentous bacteria from sulfidic sediments reveal new species and different genomic features in energy metabolism and defense.</title>
        <authorList>
            <person name="Fonseca A."/>
        </authorList>
    </citation>
    <scope>NUCLEOTIDE SEQUENCE</scope>
    <source>
        <strain evidence="11">HSG4</strain>
    </source>
</reference>
<keyword evidence="5" id="KW-0680">Restriction system</keyword>
<dbReference type="InterPro" id="IPR046819">
    <property type="entry name" value="MmeI_hel"/>
</dbReference>
<evidence type="ECO:0000259" key="8">
    <source>
        <dbReference type="Pfam" id="PF07669"/>
    </source>
</evidence>
<dbReference type="InterPro" id="IPR025931">
    <property type="entry name" value="TaqI_C"/>
</dbReference>
<keyword evidence="3" id="KW-0808">Transferase</keyword>
<gene>
    <name evidence="11" type="ORF">QUF54_00055</name>
</gene>
<evidence type="ECO:0000256" key="1">
    <source>
        <dbReference type="ARBA" id="ARBA00011900"/>
    </source>
</evidence>
<proteinExistence type="predicted"/>
<evidence type="ECO:0000256" key="5">
    <source>
        <dbReference type="ARBA" id="ARBA00022747"/>
    </source>
</evidence>
<dbReference type="SUPFAM" id="SSF53335">
    <property type="entry name" value="S-adenosyl-L-methionine-dependent methyltransferases"/>
    <property type="match status" value="1"/>
</dbReference>
<dbReference type="Gene3D" id="3.90.220.10">
    <property type="entry name" value="Adenine-n6-DNA-methyltransferase Taqi, Chain A, domain 2"/>
    <property type="match status" value="1"/>
</dbReference>
<evidence type="ECO:0000259" key="10">
    <source>
        <dbReference type="Pfam" id="PF20465"/>
    </source>
</evidence>
<dbReference type="PRINTS" id="PR00507">
    <property type="entry name" value="N12N6MTFRASE"/>
</dbReference>
<name>A0ABT7VPY1_9GAMM</name>
<evidence type="ECO:0000256" key="4">
    <source>
        <dbReference type="ARBA" id="ARBA00022691"/>
    </source>
</evidence>
<dbReference type="Gene3D" id="3.40.50.150">
    <property type="entry name" value="Vaccinia Virus protein VP39"/>
    <property type="match status" value="1"/>
</dbReference>
<keyword evidence="6" id="KW-0238">DNA-binding</keyword>
<dbReference type="Pfam" id="PF12950">
    <property type="entry name" value="TaqI_C"/>
    <property type="match status" value="1"/>
</dbReference>
<keyword evidence="12" id="KW-1185">Reference proteome</keyword>
<dbReference type="InterPro" id="IPR011639">
    <property type="entry name" value="MethylTrfase_TaqI-like_dom"/>
</dbReference>
<dbReference type="Proteomes" id="UP001171945">
    <property type="component" value="Unassembled WGS sequence"/>
</dbReference>
<feature type="domain" description="Type II methyltransferase M.TaqI-like" evidence="8">
    <location>
        <begin position="487"/>
        <end position="648"/>
    </location>
</feature>
<evidence type="ECO:0000256" key="6">
    <source>
        <dbReference type="ARBA" id="ARBA00023125"/>
    </source>
</evidence>
<feature type="domain" description="TaqI-like C-terminal specificity" evidence="9">
    <location>
        <begin position="763"/>
        <end position="881"/>
    </location>
</feature>
<dbReference type="EC" id="2.1.1.72" evidence="1"/>
<evidence type="ECO:0000256" key="2">
    <source>
        <dbReference type="ARBA" id="ARBA00022603"/>
    </source>
</evidence>
<keyword evidence="2" id="KW-0489">Methyltransferase</keyword>
<dbReference type="PROSITE" id="PS00092">
    <property type="entry name" value="N6_MTASE"/>
    <property type="match status" value="1"/>
</dbReference>
<comment type="catalytic activity">
    <reaction evidence="7">
        <text>a 2'-deoxyadenosine in DNA + S-adenosyl-L-methionine = an N(6)-methyl-2'-deoxyadenosine in DNA + S-adenosyl-L-homocysteine + H(+)</text>
        <dbReference type="Rhea" id="RHEA:15197"/>
        <dbReference type="Rhea" id="RHEA-COMP:12418"/>
        <dbReference type="Rhea" id="RHEA-COMP:12419"/>
        <dbReference type="ChEBI" id="CHEBI:15378"/>
        <dbReference type="ChEBI" id="CHEBI:57856"/>
        <dbReference type="ChEBI" id="CHEBI:59789"/>
        <dbReference type="ChEBI" id="CHEBI:90615"/>
        <dbReference type="ChEBI" id="CHEBI:90616"/>
        <dbReference type="EC" id="2.1.1.72"/>
    </reaction>
</comment>
<feature type="domain" description="MmeI-like helicase spacer" evidence="10">
    <location>
        <begin position="227"/>
        <end position="300"/>
    </location>
</feature>
<sequence>MPIFQKSIIQKHLAHLEQSQLDEAFQRFKQNYNADKIQLIKTLKEEEYQDGFLRDIFVDVFGYTLKPDKNFNLVREFKNQTDGKKADGAILNNGNAIAVIELKPNKIKDLKSITQQAFNYKNNQPHCKYVITSNFQKLRFYIDYANEYEEFDLFNLDREAFSLLYLILNKDSLLHGLPLQLKDETKCHEENISAQFYKDYSQFKQDIFANLTKNNPQFDQLLLFKKSQKFLDRLLFVFFAEDTGLVTPNSIATEIENWETLQKLNAYDSLYNRLKKFFQHLNIGYQSSIYDIPAYNGGLFATDKILDQLLIDDDVLKDNLLKLATYDFNTELDVNILGHIFEHSLNELEEVSSKIEGRAKKNTKRKKDGIFYTPKYITQYIVENTLGMLCAEKRQELKLVDIEFDESYRKKEGSLSAKGQKLFKALEAYKKWLLQLKILDPACGSGAFLNQALNFLIAEHQEIDNIIADLTNAMPKFYDTDKMILEKNIFGVDINEESVEIAQLSLWLRTAKKGRTLSNLSRNIKCGHSLIDDSAVAGDKAFDWNKEFQKIMGNGGFDVVIGNPPYGVVFNNAEKQYLKRFDKLVPDYEIYIYFISLGIYKLLKPSGFLFYIIPNTFLSIVYGQKYREFLTKNYQIPYIVDLSENDVFADAEVRNCIFGLRKNNTGEKYTQFFRIEQINKTFWLNEILNQDVLSGNTENWLNLSFNRSVSRLITKLNKNQKLDCFFEVSQGLIPYDKYRGHSQETIEGRVFHADSQKDETYKKELKGGDIFRYQLNWNGHLWISYGKWIAAPRNPKFFVEKRVLIREITNCYLFCTYTEDEYYNTPSIINIIQKEKSLDLKYLLAILNSKMMGWYHNNTSPKAKKGLFPKILVNDVRNCPIKSLSKQQPFIEKADLMLALNKELQEKKTRFINRITSNLEIAKITKKLDAFYNFDFKTFVAELKKQKVKLTLVQQDEWEKYFAAYKTEIKQLQTQINATDKEIDHKVYALYGLTEEEIGIVES</sequence>
<dbReference type="EMBL" id="JAUCGM010000001">
    <property type="protein sequence ID" value="MDM8561727.1"/>
    <property type="molecule type" value="Genomic_DNA"/>
</dbReference>
<accession>A0ABT7VPY1</accession>
<dbReference type="PANTHER" id="PTHR33841:SF1">
    <property type="entry name" value="DNA METHYLTRANSFERASE A"/>
    <property type="match status" value="1"/>
</dbReference>
<protein>
    <recommendedName>
        <fullName evidence="1">site-specific DNA-methyltransferase (adenine-specific)</fullName>
        <ecNumber evidence="1">2.1.1.72</ecNumber>
    </recommendedName>
</protein>
<evidence type="ECO:0000256" key="3">
    <source>
        <dbReference type="ARBA" id="ARBA00022679"/>
    </source>
</evidence>
<organism evidence="11 12">
    <name type="scientific">Candidatus Marithioploca araucensis</name>
    <dbReference type="NCBI Taxonomy" id="70273"/>
    <lineage>
        <taxon>Bacteria</taxon>
        <taxon>Pseudomonadati</taxon>
        <taxon>Pseudomonadota</taxon>
        <taxon>Gammaproteobacteria</taxon>
        <taxon>Thiotrichales</taxon>
        <taxon>Thiotrichaceae</taxon>
        <taxon>Candidatus Marithioploca</taxon>
    </lineage>
</organism>
<evidence type="ECO:0000259" key="9">
    <source>
        <dbReference type="Pfam" id="PF12950"/>
    </source>
</evidence>
<dbReference type="InterPro" id="IPR050953">
    <property type="entry name" value="N4_N6_ade-DNA_methylase"/>
</dbReference>
<evidence type="ECO:0000313" key="11">
    <source>
        <dbReference type="EMBL" id="MDM8561727.1"/>
    </source>
</evidence>
<dbReference type="Pfam" id="PF20465">
    <property type="entry name" value="MmeI_hel"/>
    <property type="match status" value="1"/>
</dbReference>
<keyword evidence="4" id="KW-0949">S-adenosyl-L-methionine</keyword>
<dbReference type="SUPFAM" id="SSF116734">
    <property type="entry name" value="DNA methylase specificity domain"/>
    <property type="match status" value="1"/>
</dbReference>
<dbReference type="InterPro" id="IPR023135">
    <property type="entry name" value="N6_DNA_MeTrfase_TaqI_C"/>
</dbReference>
<dbReference type="Pfam" id="PF07669">
    <property type="entry name" value="Eco57I"/>
    <property type="match status" value="1"/>
</dbReference>
<comment type="caution">
    <text evidence="11">The sequence shown here is derived from an EMBL/GenBank/DDBJ whole genome shotgun (WGS) entry which is preliminary data.</text>
</comment>
<evidence type="ECO:0000313" key="12">
    <source>
        <dbReference type="Proteomes" id="UP001171945"/>
    </source>
</evidence>
<evidence type="ECO:0000256" key="7">
    <source>
        <dbReference type="ARBA" id="ARBA00047942"/>
    </source>
</evidence>
<dbReference type="InterPro" id="IPR029063">
    <property type="entry name" value="SAM-dependent_MTases_sf"/>
</dbReference>